<dbReference type="Gene3D" id="1.10.10.10">
    <property type="entry name" value="Winged helix-like DNA-binding domain superfamily/Winged helix DNA-binding domain"/>
    <property type="match status" value="1"/>
</dbReference>
<accession>A0ABT6ZAA2</accession>
<dbReference type="InterPro" id="IPR000835">
    <property type="entry name" value="HTH_MarR-typ"/>
</dbReference>
<comment type="caution">
    <text evidence="2">The sequence shown here is derived from an EMBL/GenBank/DDBJ whole genome shotgun (WGS) entry which is preliminary data.</text>
</comment>
<sequence>MADRITVTLHELVAELDLYADDYLQRHHGISFNLFETLAVLVEKAPIDITGLARCLRITKAAVSKRLPHLISDGWISASPGQGRQIILAPSEQTITLVRDAGGEIEAHFAAMLTDPRVTAAPGAVSPTTLNNQLSALTDIVIEKGQRA</sequence>
<dbReference type="InterPro" id="IPR036390">
    <property type="entry name" value="WH_DNA-bd_sf"/>
</dbReference>
<name>A0ABT6ZAA2_9MICO</name>
<dbReference type="SUPFAM" id="SSF46785">
    <property type="entry name" value="Winged helix' DNA-binding domain"/>
    <property type="match status" value="1"/>
</dbReference>
<feature type="domain" description="HTH marR-type" evidence="1">
    <location>
        <begin position="23"/>
        <end position="118"/>
    </location>
</feature>
<dbReference type="Pfam" id="PF12802">
    <property type="entry name" value="MarR_2"/>
    <property type="match status" value="1"/>
</dbReference>
<dbReference type="EMBL" id="JASJND010000001">
    <property type="protein sequence ID" value="MDJ1112858.1"/>
    <property type="molecule type" value="Genomic_DNA"/>
</dbReference>
<protein>
    <submittedName>
        <fullName evidence="2">MarR family transcriptional regulator</fullName>
    </submittedName>
</protein>
<evidence type="ECO:0000313" key="3">
    <source>
        <dbReference type="Proteomes" id="UP001321481"/>
    </source>
</evidence>
<organism evidence="2 3">
    <name type="scientific">Microbacterium dauci</name>
    <dbReference type="NCBI Taxonomy" id="3048008"/>
    <lineage>
        <taxon>Bacteria</taxon>
        <taxon>Bacillati</taxon>
        <taxon>Actinomycetota</taxon>
        <taxon>Actinomycetes</taxon>
        <taxon>Micrococcales</taxon>
        <taxon>Microbacteriaceae</taxon>
        <taxon>Microbacterium</taxon>
    </lineage>
</organism>
<evidence type="ECO:0000313" key="2">
    <source>
        <dbReference type="EMBL" id="MDJ1112858.1"/>
    </source>
</evidence>
<keyword evidence="3" id="KW-1185">Reference proteome</keyword>
<gene>
    <name evidence="2" type="ORF">QNI14_00160</name>
</gene>
<dbReference type="Proteomes" id="UP001321481">
    <property type="component" value="Unassembled WGS sequence"/>
</dbReference>
<proteinExistence type="predicted"/>
<evidence type="ECO:0000259" key="1">
    <source>
        <dbReference type="SMART" id="SM00347"/>
    </source>
</evidence>
<dbReference type="RefSeq" id="WP_283714164.1">
    <property type="nucleotide sequence ID" value="NZ_JASJND010000001.1"/>
</dbReference>
<reference evidence="2 3" key="1">
    <citation type="submission" date="2023-05" db="EMBL/GenBank/DDBJ databases">
        <title>Microbacterium dauci sp.nov., Isolated from Carrot Rhizosphere Soil.</title>
        <authorList>
            <person name="Xiao Z."/>
            <person name="Zheng J."/>
        </authorList>
    </citation>
    <scope>NUCLEOTIDE SEQUENCE [LARGE SCALE GENOMIC DNA]</scope>
    <source>
        <strain evidence="2 3">LX3-4</strain>
    </source>
</reference>
<dbReference type="SMART" id="SM00347">
    <property type="entry name" value="HTH_MARR"/>
    <property type="match status" value="1"/>
</dbReference>
<dbReference type="InterPro" id="IPR036388">
    <property type="entry name" value="WH-like_DNA-bd_sf"/>
</dbReference>